<name>A0A0A8YR07_ARUDO</name>
<reference evidence="1" key="1">
    <citation type="submission" date="2014-09" db="EMBL/GenBank/DDBJ databases">
        <authorList>
            <person name="Magalhaes I.L.F."/>
            <person name="Oliveira U."/>
            <person name="Santos F.R."/>
            <person name="Vidigal T.H.D.A."/>
            <person name="Brescovit A.D."/>
            <person name="Santos A.J."/>
        </authorList>
    </citation>
    <scope>NUCLEOTIDE SEQUENCE</scope>
    <source>
        <tissue evidence="1">Shoot tissue taken approximately 20 cm above the soil surface</tissue>
    </source>
</reference>
<organism evidence="1">
    <name type="scientific">Arundo donax</name>
    <name type="common">Giant reed</name>
    <name type="synonym">Donax arundinaceus</name>
    <dbReference type="NCBI Taxonomy" id="35708"/>
    <lineage>
        <taxon>Eukaryota</taxon>
        <taxon>Viridiplantae</taxon>
        <taxon>Streptophyta</taxon>
        <taxon>Embryophyta</taxon>
        <taxon>Tracheophyta</taxon>
        <taxon>Spermatophyta</taxon>
        <taxon>Magnoliopsida</taxon>
        <taxon>Liliopsida</taxon>
        <taxon>Poales</taxon>
        <taxon>Poaceae</taxon>
        <taxon>PACMAD clade</taxon>
        <taxon>Arundinoideae</taxon>
        <taxon>Arundineae</taxon>
        <taxon>Arundo</taxon>
    </lineage>
</organism>
<evidence type="ECO:0000313" key="1">
    <source>
        <dbReference type="EMBL" id="JAD29309.1"/>
    </source>
</evidence>
<sequence>MIWGVASRWSEISSHAVKIILAVRI</sequence>
<accession>A0A0A8YR07</accession>
<proteinExistence type="predicted"/>
<dbReference type="EMBL" id="GBRH01268586">
    <property type="protein sequence ID" value="JAD29309.1"/>
    <property type="molecule type" value="Transcribed_RNA"/>
</dbReference>
<protein>
    <submittedName>
        <fullName evidence="1">Uncharacterized protein</fullName>
    </submittedName>
</protein>
<dbReference type="AlphaFoldDB" id="A0A0A8YR07"/>
<reference evidence="1" key="2">
    <citation type="journal article" date="2015" name="Data Brief">
        <title>Shoot transcriptome of the giant reed, Arundo donax.</title>
        <authorList>
            <person name="Barrero R.A."/>
            <person name="Guerrero F.D."/>
            <person name="Moolhuijzen P."/>
            <person name="Goolsby J.A."/>
            <person name="Tidwell J."/>
            <person name="Bellgard S.E."/>
            <person name="Bellgard M.I."/>
        </authorList>
    </citation>
    <scope>NUCLEOTIDE SEQUENCE</scope>
    <source>
        <tissue evidence="1">Shoot tissue taken approximately 20 cm above the soil surface</tissue>
    </source>
</reference>